<feature type="compositionally biased region" description="Low complexity" evidence="1">
    <location>
        <begin position="202"/>
        <end position="212"/>
    </location>
</feature>
<feature type="compositionally biased region" description="Polar residues" evidence="1">
    <location>
        <begin position="1"/>
        <end position="21"/>
    </location>
</feature>
<feature type="compositionally biased region" description="Polar residues" evidence="1">
    <location>
        <begin position="214"/>
        <end position="224"/>
    </location>
</feature>
<dbReference type="EMBL" id="BLAL01000025">
    <property type="protein sequence ID" value="GES76672.1"/>
    <property type="molecule type" value="Genomic_DNA"/>
</dbReference>
<reference evidence="2 4" key="1">
    <citation type="submission" date="2017-11" db="EMBL/GenBank/DDBJ databases">
        <title>The genome of Rhizophagus clarus HR1 reveals common genetic basis of auxotrophy among arbuscular mycorrhizal fungi.</title>
        <authorList>
            <person name="Kobayashi Y."/>
        </authorList>
    </citation>
    <scope>NUCLEOTIDE SEQUENCE [LARGE SCALE GENOMIC DNA]</scope>
    <source>
        <strain evidence="2 4">HR1</strain>
    </source>
</reference>
<sequence>MSAQTASNLQMSAEISNSGKKYTSWKPPESFSMAKEEPIFLVNSDIGHQKQTPQPFSLEPRNVEESLSLSAWDMEDTSEEIFTDNKNSILNRATTHNYTSTHSRRVNNYDDDTASVASATTVSTTTTATTSTSDFPSVVHVTLADLIKMQERRQSMQNNINNYNRTIGTTSINNKGKQKLVNFKDEIIESSEGSLRKPVKVSPSSIISNDSSTVKDNNSSHQGEISDISITPSLGLTRVSKEEFEAAKLDKQNSLRAWVKCIWPLPRLPNAKQLTSGLSANSLLKRNLHPLTIGIIITVQKSAMIQTAIIRGTKHISNGIGKNGQIKFVGKPDLIKSICDPREYLLLHCPTYHNPPYHNGDPRIAWTENFLLNKVLPRLANEASRIQCEAGLYLTVKETLLRGLGNYSLYHCKFCPDHHNRMFTYDKICEHLTFRHSVKQVYEEEMIKINLREYITVFYKNNLPPKIVPEL</sequence>
<proteinExistence type="predicted"/>
<reference evidence="3" key="2">
    <citation type="submission" date="2019-10" db="EMBL/GenBank/DDBJ databases">
        <title>Conservation and host-specific expression of non-tandemly repeated heterogenous ribosome RNA gene in arbuscular mycorrhizal fungi.</title>
        <authorList>
            <person name="Maeda T."/>
            <person name="Kobayashi Y."/>
            <person name="Nakagawa T."/>
            <person name="Ezawa T."/>
            <person name="Yamaguchi K."/>
            <person name="Bino T."/>
            <person name="Nishimoto Y."/>
            <person name="Shigenobu S."/>
            <person name="Kawaguchi M."/>
        </authorList>
    </citation>
    <scope>NUCLEOTIDE SEQUENCE</scope>
    <source>
        <strain evidence="3">HR1</strain>
    </source>
</reference>
<keyword evidence="4" id="KW-1185">Reference proteome</keyword>
<feature type="region of interest" description="Disordered" evidence="1">
    <location>
        <begin position="199"/>
        <end position="224"/>
    </location>
</feature>
<evidence type="ECO:0000313" key="2">
    <source>
        <dbReference type="EMBL" id="GBC05312.1"/>
    </source>
</evidence>
<feature type="region of interest" description="Disordered" evidence="1">
    <location>
        <begin position="1"/>
        <end position="28"/>
    </location>
</feature>
<dbReference type="AlphaFoldDB" id="A0A2Z6S8Y9"/>
<dbReference type="Proteomes" id="UP000247702">
    <property type="component" value="Unassembled WGS sequence"/>
</dbReference>
<evidence type="ECO:0000313" key="4">
    <source>
        <dbReference type="Proteomes" id="UP000247702"/>
    </source>
</evidence>
<evidence type="ECO:0000256" key="1">
    <source>
        <dbReference type="SAM" id="MobiDB-lite"/>
    </source>
</evidence>
<organism evidence="2 4">
    <name type="scientific">Rhizophagus clarus</name>
    <dbReference type="NCBI Taxonomy" id="94130"/>
    <lineage>
        <taxon>Eukaryota</taxon>
        <taxon>Fungi</taxon>
        <taxon>Fungi incertae sedis</taxon>
        <taxon>Mucoromycota</taxon>
        <taxon>Glomeromycotina</taxon>
        <taxon>Glomeromycetes</taxon>
        <taxon>Glomerales</taxon>
        <taxon>Glomeraceae</taxon>
        <taxon>Rhizophagus</taxon>
    </lineage>
</organism>
<accession>A0A2Z6S8Y9</accession>
<name>A0A2Z6S8Y9_9GLOM</name>
<protein>
    <submittedName>
        <fullName evidence="2">Uncharacterized protein</fullName>
    </submittedName>
</protein>
<dbReference type="EMBL" id="BEXD01004001">
    <property type="protein sequence ID" value="GBC05312.1"/>
    <property type="molecule type" value="Genomic_DNA"/>
</dbReference>
<comment type="caution">
    <text evidence="2">The sequence shown here is derived from an EMBL/GenBank/DDBJ whole genome shotgun (WGS) entry which is preliminary data.</text>
</comment>
<evidence type="ECO:0000313" key="3">
    <source>
        <dbReference type="EMBL" id="GES76672.1"/>
    </source>
</evidence>
<dbReference type="Proteomes" id="UP000615446">
    <property type="component" value="Unassembled WGS sequence"/>
</dbReference>
<gene>
    <name evidence="3" type="ORF">RCL2_000407100</name>
    <name evidence="2" type="ORF">RclHR1_06170016</name>
</gene>
<dbReference type="OrthoDB" id="2332912at2759"/>